<feature type="transmembrane region" description="Helical" evidence="2">
    <location>
        <begin position="93"/>
        <end position="114"/>
    </location>
</feature>
<evidence type="ECO:0000256" key="2">
    <source>
        <dbReference type="SAM" id="Phobius"/>
    </source>
</evidence>
<reference evidence="3 4" key="1">
    <citation type="journal article" date="2014" name="PLoS Genet.">
        <title>Analysis of the Phlebiopsis gigantea genome, transcriptome and secretome provides insight into its pioneer colonization strategies of wood.</title>
        <authorList>
            <person name="Hori C."/>
            <person name="Ishida T."/>
            <person name="Igarashi K."/>
            <person name="Samejima M."/>
            <person name="Suzuki H."/>
            <person name="Master E."/>
            <person name="Ferreira P."/>
            <person name="Ruiz-Duenas F.J."/>
            <person name="Held B."/>
            <person name="Canessa P."/>
            <person name="Larrondo L.F."/>
            <person name="Schmoll M."/>
            <person name="Druzhinina I.S."/>
            <person name="Kubicek C.P."/>
            <person name="Gaskell J.A."/>
            <person name="Kersten P."/>
            <person name="St John F."/>
            <person name="Glasner J."/>
            <person name="Sabat G."/>
            <person name="Splinter BonDurant S."/>
            <person name="Syed K."/>
            <person name="Yadav J."/>
            <person name="Mgbeahuruike A.C."/>
            <person name="Kovalchuk A."/>
            <person name="Asiegbu F.O."/>
            <person name="Lackner G."/>
            <person name="Hoffmeister D."/>
            <person name="Rencoret J."/>
            <person name="Gutierrez A."/>
            <person name="Sun H."/>
            <person name="Lindquist E."/>
            <person name="Barry K."/>
            <person name="Riley R."/>
            <person name="Grigoriev I.V."/>
            <person name="Henrissat B."/>
            <person name="Kues U."/>
            <person name="Berka R.M."/>
            <person name="Martinez A.T."/>
            <person name="Covert S.F."/>
            <person name="Blanchette R.A."/>
            <person name="Cullen D."/>
        </authorList>
    </citation>
    <scope>NUCLEOTIDE SEQUENCE [LARGE SCALE GENOMIC DNA]</scope>
    <source>
        <strain evidence="3 4">11061_1 CR5-6</strain>
    </source>
</reference>
<evidence type="ECO:0000313" key="3">
    <source>
        <dbReference type="EMBL" id="KIP08330.1"/>
    </source>
</evidence>
<dbReference type="HOGENOM" id="CLU_040321_2_1_1"/>
<evidence type="ECO:0000256" key="1">
    <source>
        <dbReference type="SAM" id="MobiDB-lite"/>
    </source>
</evidence>
<evidence type="ECO:0000313" key="4">
    <source>
        <dbReference type="Proteomes" id="UP000053257"/>
    </source>
</evidence>
<dbReference type="OrthoDB" id="431202at2759"/>
<name>A0A0C3SBX0_PHLG1</name>
<dbReference type="Pfam" id="PF12400">
    <property type="entry name" value="STIMATE"/>
    <property type="match status" value="1"/>
</dbReference>
<keyword evidence="2" id="KW-1133">Transmembrane helix</keyword>
<dbReference type="Proteomes" id="UP000053257">
    <property type="component" value="Unassembled WGS sequence"/>
</dbReference>
<sequence>MPFLGEEDIFDELPVDQRSCRLLGPTALIVQGLMGLLVIASLVLKRHRETPKRPWRIWSFDVSKQIIGQMFVHGVNVLISGVVASLSSGNACVLYFLNILIDTTLGVAIIYIILHSLTYLFTEKCSFQGFETGKYGTPPRFGYWFRQLSVYVVALTTMKLLVVALFVVWPGVFKLGEWLLTFLGPSDTAQVIFTMGVFPIIMNIVQFWIIDSIVKASAQSASVALPTDSTRNSLADDEEPLFRASMDDDDDD</sequence>
<feature type="transmembrane region" description="Helical" evidence="2">
    <location>
        <begin position="22"/>
        <end position="45"/>
    </location>
</feature>
<keyword evidence="2" id="KW-0472">Membrane</keyword>
<accession>A0A0C3SBX0</accession>
<feature type="transmembrane region" description="Helical" evidence="2">
    <location>
        <begin position="189"/>
        <end position="210"/>
    </location>
</feature>
<feature type="transmembrane region" description="Helical" evidence="2">
    <location>
        <begin position="148"/>
        <end position="169"/>
    </location>
</feature>
<evidence type="ECO:0008006" key="5">
    <source>
        <dbReference type="Google" id="ProtNLM"/>
    </source>
</evidence>
<feature type="region of interest" description="Disordered" evidence="1">
    <location>
        <begin position="225"/>
        <end position="252"/>
    </location>
</feature>
<dbReference type="GO" id="GO:0016020">
    <property type="term" value="C:membrane"/>
    <property type="evidence" value="ECO:0007669"/>
    <property type="project" value="TreeGrafter"/>
</dbReference>
<keyword evidence="4" id="KW-1185">Reference proteome</keyword>
<gene>
    <name evidence="3" type="ORF">PHLGIDRAFT_69509</name>
</gene>
<dbReference type="AlphaFoldDB" id="A0A0C3SBX0"/>
<protein>
    <recommendedName>
        <fullName evidence="5">Vacuolar membrane protein</fullName>
    </recommendedName>
</protein>
<dbReference type="EMBL" id="KN840481">
    <property type="protein sequence ID" value="KIP08330.1"/>
    <property type="molecule type" value="Genomic_DNA"/>
</dbReference>
<dbReference type="PANTHER" id="PTHR31735:SF1">
    <property type="entry name" value="VACUOLAR MEMBRANE PROTEIN YPL162C"/>
    <property type="match status" value="1"/>
</dbReference>
<feature type="transmembrane region" description="Helical" evidence="2">
    <location>
        <begin position="66"/>
        <end position="87"/>
    </location>
</feature>
<dbReference type="STRING" id="745531.A0A0C3SBX0"/>
<organism evidence="3 4">
    <name type="scientific">Phlebiopsis gigantea (strain 11061_1 CR5-6)</name>
    <name type="common">White-rot fungus</name>
    <name type="synonym">Peniophora gigantea</name>
    <dbReference type="NCBI Taxonomy" id="745531"/>
    <lineage>
        <taxon>Eukaryota</taxon>
        <taxon>Fungi</taxon>
        <taxon>Dikarya</taxon>
        <taxon>Basidiomycota</taxon>
        <taxon>Agaricomycotina</taxon>
        <taxon>Agaricomycetes</taxon>
        <taxon>Polyporales</taxon>
        <taxon>Phanerochaetaceae</taxon>
        <taxon>Phlebiopsis</taxon>
    </lineage>
</organism>
<feature type="non-terminal residue" evidence="3">
    <location>
        <position position="252"/>
    </location>
</feature>
<proteinExistence type="predicted"/>
<dbReference type="PANTHER" id="PTHR31735">
    <property type="entry name" value="VACUOLAR MEMBRANE PROTEIN YPL162C"/>
    <property type="match status" value="1"/>
</dbReference>
<keyword evidence="2" id="KW-0812">Transmembrane</keyword>
<dbReference type="InterPro" id="IPR022127">
    <property type="entry name" value="STIMATE/YPL162C"/>
</dbReference>